<dbReference type="Pfam" id="PF12833">
    <property type="entry name" value="HTH_18"/>
    <property type="match status" value="1"/>
</dbReference>
<dbReference type="GO" id="GO:0003700">
    <property type="term" value="F:DNA-binding transcription factor activity"/>
    <property type="evidence" value="ECO:0007669"/>
    <property type="project" value="InterPro"/>
</dbReference>
<feature type="domain" description="HTH araC/xylS-type" evidence="3">
    <location>
        <begin position="216"/>
        <end position="313"/>
    </location>
</feature>
<dbReference type="Proteomes" id="UP000434925">
    <property type="component" value="Unassembled WGS sequence"/>
</dbReference>
<dbReference type="InterPro" id="IPR018060">
    <property type="entry name" value="HTH_AraC"/>
</dbReference>
<dbReference type="EMBL" id="VZPO01000002">
    <property type="protein sequence ID" value="KAB0507167.1"/>
    <property type="molecule type" value="Genomic_DNA"/>
</dbReference>
<dbReference type="SUPFAM" id="SSF46689">
    <property type="entry name" value="Homeodomain-like"/>
    <property type="match status" value="2"/>
</dbReference>
<evidence type="ECO:0000313" key="5">
    <source>
        <dbReference type="Proteomes" id="UP000434925"/>
    </source>
</evidence>
<protein>
    <submittedName>
        <fullName evidence="4">Helix-turn-helix transcriptional regulator</fullName>
    </submittedName>
</protein>
<dbReference type="SMART" id="SM00342">
    <property type="entry name" value="HTH_ARAC"/>
    <property type="match status" value="1"/>
</dbReference>
<dbReference type="PROSITE" id="PS01124">
    <property type="entry name" value="HTH_ARAC_FAMILY_2"/>
    <property type="match status" value="1"/>
</dbReference>
<dbReference type="PANTHER" id="PTHR47893">
    <property type="entry name" value="REGULATORY PROTEIN PCHR"/>
    <property type="match status" value="1"/>
</dbReference>
<dbReference type="Gene3D" id="1.10.10.60">
    <property type="entry name" value="Homeodomain-like"/>
    <property type="match status" value="1"/>
</dbReference>
<evidence type="ECO:0000313" key="4">
    <source>
        <dbReference type="EMBL" id="KAB0507167.1"/>
    </source>
</evidence>
<dbReference type="AlphaFoldDB" id="A0A7V7P719"/>
<reference evidence="4 5" key="1">
    <citation type="submission" date="2019-09" db="EMBL/GenBank/DDBJ databases">
        <title>Draft genome sequences of 48 bacterial type strains from the CCUG.</title>
        <authorList>
            <person name="Tunovic T."/>
            <person name="Pineiro-Iglesias B."/>
            <person name="Unosson C."/>
            <person name="Inganas E."/>
            <person name="Ohlen M."/>
            <person name="Cardew S."/>
            <person name="Jensie-Markopoulos S."/>
            <person name="Salva-Serra F."/>
            <person name="Jaen-Luchoro D."/>
            <person name="Karlsson R."/>
            <person name="Svensson-Stadler L."/>
            <person name="Chun J."/>
            <person name="Moore E."/>
        </authorList>
    </citation>
    <scope>NUCLEOTIDE SEQUENCE [LARGE SCALE GENOMIC DNA]</scope>
    <source>
        <strain evidence="4 5">CCUG 51522</strain>
    </source>
</reference>
<proteinExistence type="predicted"/>
<dbReference type="GO" id="GO:0043565">
    <property type="term" value="F:sequence-specific DNA binding"/>
    <property type="evidence" value="ECO:0007669"/>
    <property type="project" value="InterPro"/>
</dbReference>
<accession>A0A7V7P719</accession>
<evidence type="ECO:0000259" key="3">
    <source>
        <dbReference type="PROSITE" id="PS01124"/>
    </source>
</evidence>
<dbReference type="PANTHER" id="PTHR47893:SF1">
    <property type="entry name" value="REGULATORY PROTEIN PCHR"/>
    <property type="match status" value="1"/>
</dbReference>
<evidence type="ECO:0000256" key="1">
    <source>
        <dbReference type="ARBA" id="ARBA00023015"/>
    </source>
</evidence>
<gene>
    <name evidence="4" type="ORF">F7R14_04705</name>
</gene>
<organism evidence="4 5">
    <name type="scientific">Pseudomonas lini</name>
    <dbReference type="NCBI Taxonomy" id="163011"/>
    <lineage>
        <taxon>Bacteria</taxon>
        <taxon>Pseudomonadati</taxon>
        <taxon>Pseudomonadota</taxon>
        <taxon>Gammaproteobacteria</taxon>
        <taxon>Pseudomonadales</taxon>
        <taxon>Pseudomonadaceae</taxon>
        <taxon>Pseudomonas</taxon>
    </lineage>
</organism>
<dbReference type="InterPro" id="IPR053142">
    <property type="entry name" value="PchR_regulatory_protein"/>
</dbReference>
<name>A0A7V7P719_9PSED</name>
<comment type="caution">
    <text evidence="4">The sequence shown here is derived from an EMBL/GenBank/DDBJ whole genome shotgun (WGS) entry which is preliminary data.</text>
</comment>
<sequence>MMKMSYRFSSTDREAPSCLGQSPWQRSQFPESLGTCFTDYLTFEDGLAVAYSNFNPHDDLVETGSFEGERSLTVAIALSGQSSSTGKDGQRFDFICGHSTVSTYGSLRGERSYPAKQAIRQLRLIAKTPLLQRYGLEYLLDGTVKDLSAKKLFCGKYGAATQRLADSLVHLHDHSGGLLDIHITALGLLSEQIRPFAPAPTRTQSRVNSKDQDVMLSARDILMSQFDRPLTVSYLCATLGTNEFKLKEGFRKVFGTSPHRMLTDIRMRKAWELLEAGMYVSTVAYKVGFQHLSSFSTAFEKYYKLTPKSLLSARRKVHEPSDS</sequence>
<evidence type="ECO:0000256" key="2">
    <source>
        <dbReference type="ARBA" id="ARBA00023163"/>
    </source>
</evidence>
<dbReference type="InterPro" id="IPR009057">
    <property type="entry name" value="Homeodomain-like_sf"/>
</dbReference>
<keyword evidence="1" id="KW-0805">Transcription regulation</keyword>
<keyword evidence="2" id="KW-0804">Transcription</keyword>